<keyword evidence="1" id="KW-1133">Transmembrane helix</keyword>
<reference evidence="2" key="1">
    <citation type="journal article" date="2020" name="Nat. Genet.">
        <title>Genomic diversifications of five Gossypium allopolyploid species and their impact on cotton improvement.</title>
        <authorList>
            <person name="Chen Z.J."/>
            <person name="Sreedasyam A."/>
            <person name="Ando A."/>
            <person name="Song Q."/>
            <person name="De Santiago L.M."/>
            <person name="Hulse-Kemp A.M."/>
            <person name="Ding M."/>
            <person name="Ye W."/>
            <person name="Kirkbride R.C."/>
            <person name="Jenkins J."/>
            <person name="Plott C."/>
            <person name="Lovell J."/>
            <person name="Lin Y.M."/>
            <person name="Vaughn R."/>
            <person name="Liu B."/>
            <person name="Simpson S."/>
            <person name="Scheffler B.E."/>
            <person name="Wen L."/>
            <person name="Saski C.A."/>
            <person name="Grover C.E."/>
            <person name="Hu G."/>
            <person name="Conover J.L."/>
            <person name="Carlson J.W."/>
            <person name="Shu S."/>
            <person name="Boston L.B."/>
            <person name="Williams M."/>
            <person name="Peterson D.G."/>
            <person name="McGee K."/>
            <person name="Jones D.C."/>
            <person name="Wendel J.F."/>
            <person name="Stelly D.M."/>
            <person name="Grimwood J."/>
            <person name="Schmutz J."/>
        </authorList>
    </citation>
    <scope>NUCLEOTIDE SEQUENCE [LARGE SCALE GENOMIC DNA]</scope>
    <source>
        <strain evidence="2">cv. TM-1</strain>
    </source>
</reference>
<evidence type="ECO:0000256" key="1">
    <source>
        <dbReference type="SAM" id="Phobius"/>
    </source>
</evidence>
<keyword evidence="2" id="KW-1185">Reference proteome</keyword>
<gene>
    <name evidence="3" type="primary">LOC107931410</name>
</gene>
<proteinExistence type="predicted"/>
<keyword evidence="1" id="KW-0812">Transmembrane</keyword>
<evidence type="ECO:0000313" key="2">
    <source>
        <dbReference type="Proteomes" id="UP000818029"/>
    </source>
</evidence>
<organism evidence="2 3">
    <name type="scientific">Gossypium hirsutum</name>
    <name type="common">Upland cotton</name>
    <name type="synonym">Gossypium mexicanum</name>
    <dbReference type="NCBI Taxonomy" id="3635"/>
    <lineage>
        <taxon>Eukaryota</taxon>
        <taxon>Viridiplantae</taxon>
        <taxon>Streptophyta</taxon>
        <taxon>Embryophyta</taxon>
        <taxon>Tracheophyta</taxon>
        <taxon>Spermatophyta</taxon>
        <taxon>Magnoliopsida</taxon>
        <taxon>eudicotyledons</taxon>
        <taxon>Gunneridae</taxon>
        <taxon>Pentapetalae</taxon>
        <taxon>rosids</taxon>
        <taxon>malvids</taxon>
        <taxon>Malvales</taxon>
        <taxon>Malvaceae</taxon>
        <taxon>Malvoideae</taxon>
        <taxon>Gossypium</taxon>
    </lineage>
</organism>
<sequence length="148" mass="17078">MELMTGLPFLISSKITALYTSYSVNLLKTLFNLKFKRYSAAAIALKTISSSSQLFTPKPPPLLTSIWTKRRKLCRRRASAGEERAWWVWGIAERGWKPLPCRGQLLRHRFASICSGFLLYPMFFWANRLGLAIWALLGRIWVVIWTPT</sequence>
<dbReference type="Proteomes" id="UP000818029">
    <property type="component" value="Chromosome D09"/>
</dbReference>
<keyword evidence="1" id="KW-0472">Membrane</keyword>
<name>A0ABM3APG3_GOSHI</name>
<dbReference type="RefSeq" id="XP_040956206.1">
    <property type="nucleotide sequence ID" value="XM_041100272.1"/>
</dbReference>
<dbReference type="GeneID" id="107931410"/>
<feature type="transmembrane region" description="Helical" evidence="1">
    <location>
        <begin position="117"/>
        <end position="142"/>
    </location>
</feature>
<evidence type="ECO:0000313" key="3">
    <source>
        <dbReference type="RefSeq" id="XP_040956206.1"/>
    </source>
</evidence>
<reference evidence="3" key="2">
    <citation type="submission" date="2025-08" db="UniProtKB">
        <authorList>
            <consortium name="RefSeq"/>
        </authorList>
    </citation>
    <scope>IDENTIFICATION</scope>
</reference>
<protein>
    <submittedName>
        <fullName evidence="3">Uncharacterized protein</fullName>
    </submittedName>
</protein>
<accession>A0ABM3APG3</accession>
<feature type="transmembrane region" description="Helical" evidence="1">
    <location>
        <begin position="6"/>
        <end position="27"/>
    </location>
</feature>